<evidence type="ECO:0000256" key="6">
    <source>
        <dbReference type="ARBA" id="ARBA00022989"/>
    </source>
</evidence>
<keyword evidence="10" id="KW-1185">Reference proteome</keyword>
<dbReference type="STRING" id="52689.AKG39_08255"/>
<dbReference type="InterPro" id="IPR007227">
    <property type="entry name" value="Cell_shape_determining_MreD"/>
</dbReference>
<evidence type="ECO:0000256" key="5">
    <source>
        <dbReference type="ARBA" id="ARBA00022960"/>
    </source>
</evidence>
<organism evidence="9 10">
    <name type="scientific">Acetobacterium bakii</name>
    <dbReference type="NCBI Taxonomy" id="52689"/>
    <lineage>
        <taxon>Bacteria</taxon>
        <taxon>Bacillati</taxon>
        <taxon>Bacillota</taxon>
        <taxon>Clostridia</taxon>
        <taxon>Eubacteriales</taxon>
        <taxon>Eubacteriaceae</taxon>
        <taxon>Acetobacterium</taxon>
    </lineage>
</organism>
<dbReference type="OrthoDB" id="9796616at2"/>
<keyword evidence="7 8" id="KW-0472">Membrane</keyword>
<keyword evidence="4 8" id="KW-0812">Transmembrane</keyword>
<keyword evidence="3" id="KW-1003">Cell membrane</keyword>
<dbReference type="Pfam" id="PF04093">
    <property type="entry name" value="MreD"/>
    <property type="match status" value="1"/>
</dbReference>
<feature type="transmembrane region" description="Helical" evidence="8">
    <location>
        <begin position="133"/>
        <end position="153"/>
    </location>
</feature>
<dbReference type="NCBIfam" id="TIGR03426">
    <property type="entry name" value="shape_MreD"/>
    <property type="match status" value="1"/>
</dbReference>
<proteinExistence type="inferred from homology"/>
<dbReference type="RefSeq" id="WP_050739908.1">
    <property type="nucleotide sequence ID" value="NZ_LGYO01000019.1"/>
</dbReference>
<keyword evidence="6 8" id="KW-1133">Transmembrane helix</keyword>
<evidence type="ECO:0000256" key="1">
    <source>
        <dbReference type="ARBA" id="ARBA00004651"/>
    </source>
</evidence>
<evidence type="ECO:0000256" key="8">
    <source>
        <dbReference type="SAM" id="Phobius"/>
    </source>
</evidence>
<keyword evidence="5" id="KW-0133">Cell shape</keyword>
<dbReference type="Proteomes" id="UP000036873">
    <property type="component" value="Unassembled WGS sequence"/>
</dbReference>
<evidence type="ECO:0000313" key="10">
    <source>
        <dbReference type="Proteomes" id="UP000036873"/>
    </source>
</evidence>
<gene>
    <name evidence="9" type="ORF">AKG39_08255</name>
</gene>
<comment type="subcellular location">
    <subcellularLocation>
        <location evidence="1">Cell membrane</location>
        <topology evidence="1">Multi-pass membrane protein</topology>
    </subcellularLocation>
</comment>
<evidence type="ECO:0000313" key="9">
    <source>
        <dbReference type="EMBL" id="KNZ42148.1"/>
    </source>
</evidence>
<reference evidence="10" key="1">
    <citation type="submission" date="2015-07" db="EMBL/GenBank/DDBJ databases">
        <title>Draft genome sequence of Acetobacterium bakii DSM 8293, a potential psychrophilic chemical producer through syngas fermentation.</title>
        <authorList>
            <person name="Song Y."/>
            <person name="Hwang S."/>
            <person name="Cho B.-K."/>
        </authorList>
    </citation>
    <scope>NUCLEOTIDE SEQUENCE [LARGE SCALE GENOMIC DNA]</scope>
    <source>
        <strain evidence="10">DSM 8239</strain>
    </source>
</reference>
<dbReference type="GO" id="GO:0008360">
    <property type="term" value="P:regulation of cell shape"/>
    <property type="evidence" value="ECO:0007669"/>
    <property type="project" value="UniProtKB-KW"/>
</dbReference>
<feature type="transmembrane region" description="Helical" evidence="8">
    <location>
        <begin position="96"/>
        <end position="121"/>
    </location>
</feature>
<dbReference type="EMBL" id="LGYO01000019">
    <property type="protein sequence ID" value="KNZ42148.1"/>
    <property type="molecule type" value="Genomic_DNA"/>
</dbReference>
<name>A0A0L6U0W7_9FIRM</name>
<comment type="caution">
    <text evidence="9">The sequence shown here is derived from an EMBL/GenBank/DDBJ whole genome shotgun (WGS) entry which is preliminary data.</text>
</comment>
<accession>A0A0L6U0W7</accession>
<protein>
    <submittedName>
        <fullName evidence="9">Uncharacterized protein</fullName>
    </submittedName>
</protein>
<dbReference type="AlphaFoldDB" id="A0A0L6U0W7"/>
<dbReference type="GO" id="GO:0005886">
    <property type="term" value="C:plasma membrane"/>
    <property type="evidence" value="ECO:0007669"/>
    <property type="project" value="UniProtKB-SubCell"/>
</dbReference>
<evidence type="ECO:0000256" key="2">
    <source>
        <dbReference type="ARBA" id="ARBA00007776"/>
    </source>
</evidence>
<evidence type="ECO:0000256" key="7">
    <source>
        <dbReference type="ARBA" id="ARBA00023136"/>
    </source>
</evidence>
<comment type="similarity">
    <text evidence="2">Belongs to the MreD family.</text>
</comment>
<evidence type="ECO:0000256" key="4">
    <source>
        <dbReference type="ARBA" id="ARBA00022692"/>
    </source>
</evidence>
<feature type="transmembrane region" description="Helical" evidence="8">
    <location>
        <begin position="52"/>
        <end position="84"/>
    </location>
</feature>
<sequence>MMKYAVLFLILIVELIFSSTVLQFFSFFGSAPEMLLITIMLYSIIFRGKEGLVLAVIIGILSDILYGPFIGVNTIAFSLVAVSIYWVSSKFSQQSILTSVLCLALTLIIYNGLVYILLLLFQGGIPWMIYLRRFNLQYLIINLIVMLIMRYFILKLSQHPDFTSDVLV</sequence>
<evidence type="ECO:0000256" key="3">
    <source>
        <dbReference type="ARBA" id="ARBA00022475"/>
    </source>
</evidence>